<dbReference type="InterPro" id="IPR014710">
    <property type="entry name" value="RmlC-like_jellyroll"/>
</dbReference>
<dbReference type="Proteomes" id="UP000464374">
    <property type="component" value="Chromosome"/>
</dbReference>
<name>A0A6P1Y0S5_9SPIR</name>
<dbReference type="Pfam" id="PF00027">
    <property type="entry name" value="cNMP_binding"/>
    <property type="match status" value="1"/>
</dbReference>
<dbReference type="KEGG" id="trz:GWP43_07735"/>
<evidence type="ECO:0000313" key="3">
    <source>
        <dbReference type="Proteomes" id="UP000464374"/>
    </source>
</evidence>
<dbReference type="SUPFAM" id="SSF51206">
    <property type="entry name" value="cAMP-binding domain-like"/>
    <property type="match status" value="1"/>
</dbReference>
<dbReference type="SMART" id="SM00100">
    <property type="entry name" value="cNMP"/>
    <property type="match status" value="1"/>
</dbReference>
<dbReference type="InterPro" id="IPR000595">
    <property type="entry name" value="cNMP-bd_dom"/>
</dbReference>
<reference evidence="2 3" key="1">
    <citation type="submission" date="2020-01" db="EMBL/GenBank/DDBJ databases">
        <title>Complete genome sequence of a human oral phylogroup 1 Treponema sp. strain ATCC 700766, originally isolated from periodontitis dental plaque.</title>
        <authorList>
            <person name="Chan Y."/>
            <person name="Huo Y.-B."/>
            <person name="Yu X.-L."/>
            <person name="Zeng H."/>
            <person name="Leung W.-K."/>
            <person name="Watt R.M."/>
        </authorList>
    </citation>
    <scope>NUCLEOTIDE SEQUENCE [LARGE SCALE GENOMIC DNA]</scope>
    <source>
        <strain evidence="2 3">OMZ 804</strain>
    </source>
</reference>
<organism evidence="2 3">
    <name type="scientific">Treponema vincentii</name>
    <dbReference type="NCBI Taxonomy" id="69710"/>
    <lineage>
        <taxon>Bacteria</taxon>
        <taxon>Pseudomonadati</taxon>
        <taxon>Spirochaetota</taxon>
        <taxon>Spirochaetia</taxon>
        <taxon>Spirochaetales</taxon>
        <taxon>Treponemataceae</taxon>
        <taxon>Treponema</taxon>
    </lineage>
</organism>
<dbReference type="RefSeq" id="WP_162663683.1">
    <property type="nucleotide sequence ID" value="NZ_CP048020.1"/>
</dbReference>
<dbReference type="Gene3D" id="2.60.120.10">
    <property type="entry name" value="Jelly Rolls"/>
    <property type="match status" value="1"/>
</dbReference>
<gene>
    <name evidence="2" type="ORF">GWP43_07735</name>
</gene>
<feature type="domain" description="Cyclic nucleotide-binding" evidence="1">
    <location>
        <begin position="20"/>
        <end position="123"/>
    </location>
</feature>
<dbReference type="InterPro" id="IPR018490">
    <property type="entry name" value="cNMP-bd_dom_sf"/>
</dbReference>
<dbReference type="PANTHER" id="PTHR23011">
    <property type="entry name" value="CYCLIC NUCLEOTIDE-BINDING DOMAIN CONTAINING PROTEIN"/>
    <property type="match status" value="1"/>
</dbReference>
<dbReference type="PROSITE" id="PS50042">
    <property type="entry name" value="CNMP_BINDING_3"/>
    <property type="match status" value="1"/>
</dbReference>
<proteinExistence type="predicted"/>
<dbReference type="AlphaFoldDB" id="A0A6P1Y0S5"/>
<dbReference type="CDD" id="cd00038">
    <property type="entry name" value="CAP_ED"/>
    <property type="match status" value="1"/>
</dbReference>
<evidence type="ECO:0000313" key="2">
    <source>
        <dbReference type="EMBL" id="QHX43357.1"/>
    </source>
</evidence>
<dbReference type="EMBL" id="CP048020">
    <property type="protein sequence ID" value="QHX43357.1"/>
    <property type="molecule type" value="Genomic_DNA"/>
</dbReference>
<dbReference type="PANTHER" id="PTHR23011:SF28">
    <property type="entry name" value="CYCLIC NUCLEOTIDE-BINDING DOMAIN CONTAINING PROTEIN"/>
    <property type="match status" value="1"/>
</dbReference>
<protein>
    <submittedName>
        <fullName evidence="2">Cyclic nucleotide-binding domain-containing protein</fullName>
    </submittedName>
</protein>
<sequence>MNIVEIPLPLLRNELSAVSFLSCISEEELGALAQFSQLCAFDEGEVLIAEGTINADLYILMSGSLDVIKQGKWNKQVHVATLKDHASVGESALLEDELSTATVRAAEDTIVLILSRSQFKKYINAYPKAGLVMMTYIVFSLLQKLRSASEELADERSMVFAQEYLTAMVDMFQEDGKDGSSDSNDEPR</sequence>
<accession>A0A6P1Y0S5</accession>
<evidence type="ECO:0000259" key="1">
    <source>
        <dbReference type="PROSITE" id="PS50042"/>
    </source>
</evidence>